<dbReference type="OrthoDB" id="1114455at2"/>
<proteinExistence type="predicted"/>
<dbReference type="Pfam" id="PF11751">
    <property type="entry name" value="PorP_SprF"/>
    <property type="match status" value="1"/>
</dbReference>
<dbReference type="EMBL" id="QRDV01000001">
    <property type="protein sequence ID" value="RED47307.1"/>
    <property type="molecule type" value="Genomic_DNA"/>
</dbReference>
<dbReference type="Proteomes" id="UP000256980">
    <property type="component" value="Unassembled WGS sequence"/>
</dbReference>
<dbReference type="RefSeq" id="WP_115816327.1">
    <property type="nucleotide sequence ID" value="NZ_QRDV01000001.1"/>
</dbReference>
<comment type="caution">
    <text evidence="1">The sequence shown here is derived from an EMBL/GenBank/DDBJ whole genome shotgun (WGS) entry which is preliminary data.</text>
</comment>
<sequence>MIDKLIKYFIAITTLTIGLLSHAQQDPQYTQYMYNMSVINPAYATDDNTMMNIGLLYRNQWAKAVGGPTTGTYFVHSTITSRLEGGLSVVHDEIGDVVKQTSAFADIAYVLPVGTNTKLSFGVKAGATIFNTNFDGFVYSDPINEDPAFAENISKTFPNIGAGLYFFSDHYYLGFSAPNLLETKHLEEDSGVVSQGSENIHYFFTGGYVIDLSDTFKFKHSFMAKHVNGARLSIDLNANVLINDLVELGAGYRFDDSYSGMVNFSMTDAIRIGYAYDHTISNLGRFNSGSHEIMLLFNIGKLGKGYDKSPRFF</sequence>
<dbReference type="NCBIfam" id="TIGR03519">
    <property type="entry name" value="T9SS_PorP_fam"/>
    <property type="match status" value="1"/>
</dbReference>
<reference evidence="1 2" key="1">
    <citation type="submission" date="2018-07" db="EMBL/GenBank/DDBJ databases">
        <title>Genomic Encyclopedia of Type Strains, Phase III (KMG-III): the genomes of soil and plant-associated and newly described type strains.</title>
        <authorList>
            <person name="Whitman W."/>
        </authorList>
    </citation>
    <scope>NUCLEOTIDE SEQUENCE [LARGE SCALE GENOMIC DNA]</scope>
    <source>
        <strain evidence="1 2">CECT 7946</strain>
    </source>
</reference>
<evidence type="ECO:0000313" key="2">
    <source>
        <dbReference type="Proteomes" id="UP000256980"/>
    </source>
</evidence>
<gene>
    <name evidence="1" type="ORF">DFQ10_1011094</name>
</gene>
<protein>
    <submittedName>
        <fullName evidence="1">Type IX secretion system PorP/SprF family membrane protein</fullName>
    </submittedName>
</protein>
<dbReference type="InterPro" id="IPR019861">
    <property type="entry name" value="PorP/SprF_Bacteroidetes"/>
</dbReference>
<evidence type="ECO:0000313" key="1">
    <source>
        <dbReference type="EMBL" id="RED47307.1"/>
    </source>
</evidence>
<keyword evidence="2" id="KW-1185">Reference proteome</keyword>
<name>A0A3D9HCW1_9FLAO</name>
<accession>A0A3D9HCW1</accession>
<organism evidence="1 2">
    <name type="scientific">Winogradskyella eximia</name>
    <dbReference type="NCBI Taxonomy" id="262006"/>
    <lineage>
        <taxon>Bacteria</taxon>
        <taxon>Pseudomonadati</taxon>
        <taxon>Bacteroidota</taxon>
        <taxon>Flavobacteriia</taxon>
        <taxon>Flavobacteriales</taxon>
        <taxon>Flavobacteriaceae</taxon>
        <taxon>Winogradskyella</taxon>
    </lineage>
</organism>
<dbReference type="AlphaFoldDB" id="A0A3D9HCW1"/>